<dbReference type="SUPFAM" id="SSF52833">
    <property type="entry name" value="Thioredoxin-like"/>
    <property type="match status" value="1"/>
</dbReference>
<dbReference type="AlphaFoldDB" id="A0AAN6JLT8"/>
<protein>
    <recommendedName>
        <fullName evidence="4">2Fe-2S ferredoxin-type domain-containing protein</fullName>
    </recommendedName>
</protein>
<dbReference type="SUPFAM" id="SSF54292">
    <property type="entry name" value="2Fe-2S ferredoxin-like"/>
    <property type="match status" value="1"/>
</dbReference>
<dbReference type="Gene3D" id="3.10.20.30">
    <property type="match status" value="1"/>
</dbReference>
<accession>A0AAN6JLT8</accession>
<gene>
    <name evidence="2" type="ORF">OC842_002232</name>
</gene>
<dbReference type="EMBL" id="JAPDMQ010000091">
    <property type="protein sequence ID" value="KAK0535648.1"/>
    <property type="molecule type" value="Genomic_DNA"/>
</dbReference>
<evidence type="ECO:0000313" key="2">
    <source>
        <dbReference type="EMBL" id="KAK0535648.1"/>
    </source>
</evidence>
<dbReference type="InterPro" id="IPR036249">
    <property type="entry name" value="Thioredoxin-like_sf"/>
</dbReference>
<evidence type="ECO:0000313" key="3">
    <source>
        <dbReference type="Proteomes" id="UP001176521"/>
    </source>
</evidence>
<evidence type="ECO:0008006" key="4">
    <source>
        <dbReference type="Google" id="ProtNLM"/>
    </source>
</evidence>
<evidence type="ECO:0000256" key="1">
    <source>
        <dbReference type="SAM" id="MobiDB-lite"/>
    </source>
</evidence>
<comment type="caution">
    <text evidence="2">The sequence shown here is derived from an EMBL/GenBank/DDBJ whole genome shotgun (WGS) entry which is preliminary data.</text>
</comment>
<dbReference type="InterPro" id="IPR012675">
    <property type="entry name" value="Beta-grasp_dom_sf"/>
</dbReference>
<dbReference type="PANTHER" id="PTHR31902">
    <property type="entry name" value="ACTIN PATCHES DISTAL PROTEIN 1"/>
    <property type="match status" value="1"/>
</dbReference>
<feature type="region of interest" description="Disordered" evidence="1">
    <location>
        <begin position="28"/>
        <end position="72"/>
    </location>
</feature>
<dbReference type="GO" id="GO:0051536">
    <property type="term" value="F:iron-sulfur cluster binding"/>
    <property type="evidence" value="ECO:0007669"/>
    <property type="project" value="InterPro"/>
</dbReference>
<dbReference type="InterPro" id="IPR036010">
    <property type="entry name" value="2Fe-2S_ferredoxin-like_sf"/>
</dbReference>
<organism evidence="2 3">
    <name type="scientific">Tilletia horrida</name>
    <dbReference type="NCBI Taxonomy" id="155126"/>
    <lineage>
        <taxon>Eukaryota</taxon>
        <taxon>Fungi</taxon>
        <taxon>Dikarya</taxon>
        <taxon>Basidiomycota</taxon>
        <taxon>Ustilaginomycotina</taxon>
        <taxon>Exobasidiomycetes</taxon>
        <taxon>Tilletiales</taxon>
        <taxon>Tilletiaceae</taxon>
        <taxon>Tilletia</taxon>
    </lineage>
</organism>
<feature type="compositionally biased region" description="Low complexity" evidence="1">
    <location>
        <begin position="52"/>
        <end position="66"/>
    </location>
</feature>
<feature type="region of interest" description="Disordered" evidence="1">
    <location>
        <begin position="395"/>
        <end position="433"/>
    </location>
</feature>
<reference evidence="2" key="1">
    <citation type="journal article" date="2023" name="PhytoFront">
        <title>Draft Genome Resources of Seven Strains of Tilletia horrida, Causal Agent of Kernel Smut of Rice.</title>
        <authorList>
            <person name="Khanal S."/>
            <person name="Antony Babu S."/>
            <person name="Zhou X.G."/>
        </authorList>
    </citation>
    <scope>NUCLEOTIDE SEQUENCE</scope>
    <source>
        <strain evidence="2">TX3</strain>
    </source>
</reference>
<sequence>MALRTTTSRVASSAAAAVAAARSFRLAACGSPSPATPAVCRSTFTSPRRQLTRSARAAASTVSAAPTPAPWDPAPALDPATRQVPSAPYDDAPLPGTAPHYHTFLVIHPASRPRPNTSWPPVIGSVSPLVAELEGRTRDGASLEGFGLAFSDGFGDAPLVGGQASDQVTLSDWDPNTSKFMRPLPSSPQEAELFDLYIYTAAGKQARLGGISLANLDDGEPFAHKIKTAIEQAAPAHARASSSSHELPETHIYVCTHGMRDCRCGVAGAQLQEALRAEITEHEQECAAAAHGGRPARQVRVAGISHIGGHKWAANAIVHTDWYGNLRASDAKLLLRAALAPPTAAHDPSDSRERLVHWPRWRGRIGMTDLEQQEHYAQWGPERIWSVGKNFKPKERGSATASASAAAATVASPSEAQLGDSASGASRPSDGPLQLRFRASATKEWYTITDAQLGETLKDVAKRHGLPSIEATCGGQCECATCHAYMVSPAKESTQAGAGDAAPDLDAEPPEDVFLEKSEAEDDMLDYAIDRRASSRLTCQVKVTRELADWMQHTGGWIELPRF</sequence>
<dbReference type="Gene3D" id="3.40.30.10">
    <property type="entry name" value="Glutaredoxin"/>
    <property type="match status" value="1"/>
</dbReference>
<keyword evidence="3" id="KW-1185">Reference proteome</keyword>
<name>A0AAN6JLT8_9BASI</name>
<dbReference type="Proteomes" id="UP001176521">
    <property type="component" value="Unassembled WGS sequence"/>
</dbReference>
<proteinExistence type="predicted"/>
<dbReference type="Pfam" id="PF06999">
    <property type="entry name" value="Suc_Fer-like"/>
    <property type="match status" value="1"/>
</dbReference>
<dbReference type="InterPro" id="IPR009737">
    <property type="entry name" value="Aim32/Apd1-like"/>
</dbReference>
<feature type="compositionally biased region" description="Low complexity" evidence="1">
    <location>
        <begin position="398"/>
        <end position="416"/>
    </location>
</feature>